<sequence length="311" mass="35377">MMEVEAAVELWGRSVARNKLRYTVVVSDGDSKAFNKLSQIQPYGPDVPIDKEDCLNHVGKRCGTALRNLVADCSKKGVTLGGRGRGRLTADAVRKLQIYYSRAIRQNKTAEDMKRAILASLFHGYSTDNMPQHQYCPPGPDSRCFFKRSIGNHLYPTGRIKWVYTPLDFDLLHKHLEPLYQRLTNLDLLWRCERKVTQNPSESFHHSVWSRCSKKNLHSLKRVHFAVISAAAEYNRGPAAASTVKNVLGFQVGEDASRLGHARMQKRVERSILQQQQKQNRRRAKRAEAKEKARKEKEAEEGGPAYQAGMF</sequence>
<evidence type="ECO:0000313" key="3">
    <source>
        <dbReference type="EMBL" id="GFS17895.1"/>
    </source>
</evidence>
<feature type="compositionally biased region" description="Basic and acidic residues" evidence="1">
    <location>
        <begin position="286"/>
        <end position="300"/>
    </location>
</feature>
<organism evidence="3 4">
    <name type="scientific">Elysia marginata</name>
    <dbReference type="NCBI Taxonomy" id="1093978"/>
    <lineage>
        <taxon>Eukaryota</taxon>
        <taxon>Metazoa</taxon>
        <taxon>Spiralia</taxon>
        <taxon>Lophotrochozoa</taxon>
        <taxon>Mollusca</taxon>
        <taxon>Gastropoda</taxon>
        <taxon>Heterobranchia</taxon>
        <taxon>Euthyneura</taxon>
        <taxon>Panpulmonata</taxon>
        <taxon>Sacoglossa</taxon>
        <taxon>Placobranchoidea</taxon>
        <taxon>Plakobranchidae</taxon>
        <taxon>Elysia</taxon>
    </lineage>
</organism>
<dbReference type="AlphaFoldDB" id="A0AAV4J698"/>
<proteinExistence type="predicted"/>
<keyword evidence="4" id="KW-1185">Reference proteome</keyword>
<name>A0AAV4J698_9GAST</name>
<evidence type="ECO:0000313" key="4">
    <source>
        <dbReference type="Proteomes" id="UP000762676"/>
    </source>
</evidence>
<comment type="caution">
    <text evidence="3">The sequence shown here is derived from an EMBL/GenBank/DDBJ whole genome shotgun (WGS) entry which is preliminary data.</text>
</comment>
<evidence type="ECO:0000256" key="1">
    <source>
        <dbReference type="SAM" id="MobiDB-lite"/>
    </source>
</evidence>
<dbReference type="Pfam" id="PF20700">
    <property type="entry name" value="Mutator"/>
    <property type="match status" value="1"/>
</dbReference>
<dbReference type="Proteomes" id="UP000762676">
    <property type="component" value="Unassembled WGS sequence"/>
</dbReference>
<evidence type="ECO:0000259" key="2">
    <source>
        <dbReference type="Pfam" id="PF20700"/>
    </source>
</evidence>
<reference evidence="3 4" key="1">
    <citation type="journal article" date="2021" name="Elife">
        <title>Chloroplast acquisition without the gene transfer in kleptoplastic sea slugs, Plakobranchus ocellatus.</title>
        <authorList>
            <person name="Maeda T."/>
            <person name="Takahashi S."/>
            <person name="Yoshida T."/>
            <person name="Shimamura S."/>
            <person name="Takaki Y."/>
            <person name="Nagai Y."/>
            <person name="Toyoda A."/>
            <person name="Suzuki Y."/>
            <person name="Arimoto A."/>
            <person name="Ishii H."/>
            <person name="Satoh N."/>
            <person name="Nishiyama T."/>
            <person name="Hasebe M."/>
            <person name="Maruyama T."/>
            <person name="Minagawa J."/>
            <person name="Obokata J."/>
            <person name="Shigenobu S."/>
        </authorList>
    </citation>
    <scope>NUCLEOTIDE SEQUENCE [LARGE SCALE GENOMIC DNA]</scope>
</reference>
<accession>A0AAV4J698</accession>
<protein>
    <recommendedName>
        <fullName evidence="2">Mutator-like transposase domain-containing protein</fullName>
    </recommendedName>
</protein>
<dbReference type="InterPro" id="IPR049012">
    <property type="entry name" value="Mutator_transp_dom"/>
</dbReference>
<dbReference type="EMBL" id="BMAT01013671">
    <property type="protein sequence ID" value="GFS17895.1"/>
    <property type="molecule type" value="Genomic_DNA"/>
</dbReference>
<feature type="region of interest" description="Disordered" evidence="1">
    <location>
        <begin position="261"/>
        <end position="311"/>
    </location>
</feature>
<feature type="domain" description="Mutator-like transposase" evidence="2">
    <location>
        <begin position="2"/>
        <end position="144"/>
    </location>
</feature>
<gene>
    <name evidence="3" type="ORF">ElyMa_006834100</name>
</gene>